<comment type="caution">
    <text evidence="2">The sequence shown here is derived from an EMBL/GenBank/DDBJ whole genome shotgun (WGS) entry which is preliminary data.</text>
</comment>
<dbReference type="OrthoDB" id="540462at2759"/>
<dbReference type="EMBL" id="JAEHOC010000005">
    <property type="protein sequence ID" value="KAG2441683.1"/>
    <property type="molecule type" value="Genomic_DNA"/>
</dbReference>
<organism evidence="2 3">
    <name type="scientific">Chlamydomonas incerta</name>
    <dbReference type="NCBI Taxonomy" id="51695"/>
    <lineage>
        <taxon>Eukaryota</taxon>
        <taxon>Viridiplantae</taxon>
        <taxon>Chlorophyta</taxon>
        <taxon>core chlorophytes</taxon>
        <taxon>Chlorophyceae</taxon>
        <taxon>CS clade</taxon>
        <taxon>Chlamydomonadales</taxon>
        <taxon>Chlamydomonadaceae</taxon>
        <taxon>Chlamydomonas</taxon>
    </lineage>
</organism>
<gene>
    <name evidence="2" type="ORF">HXX76_003301</name>
</gene>
<feature type="compositionally biased region" description="Polar residues" evidence="1">
    <location>
        <begin position="890"/>
        <end position="905"/>
    </location>
</feature>
<sequence length="1299" mass="132151">MAVEASKIIADVLNEDYKPKNPASLLQVLDREGWGVHTEIARRFSTKFVSLTLEGSWDDDLTGEGRVESRRMALLAVYQEWLVARSSLVGRLFDGLERLRPGYLPADLVQRVRTARASGAYLTPDSEVLDGPALLQLAVLVLPPAQVRAITDGALAATRAEVLALPSYRGRPDLVPALDRGLELLAAGCGRTAETALFRAAHVKEALSLQAELRRRQQKKQEAQQEGNSLVGLWVRQPAAPKPTGPDTTARSATDRLYAGQLAPEAPRWMAAPDRAAAAAAAPGTTGPRGLPAGRCGMASFRPLPGVTLCGEPGSPGCGSFGGCERLAFNELDGAMLELLARAKTQVPAAAMATFARVHRTALLDALSDWQWRQLVVSGEAARYFQDRCAHAAAIRPAGPLLVGRHTRLEVAPGPELESLRALVRRRGAEVLDIVNPLARKQVVSAGEWEYWREAYRLWDRFTAMPPVARGARLALVLGSEQLPAVLADAAAAKGANGGTAAAAAAAAASAVAAAEDLDISSLTSMSSMDLDDAPLPAGILTPDPDPAAGIGGVPITSPVTASPSSSSNSSSSSTTSSSSSTSGCSSAPPLETSALVAVPPAELRAFMSALLTLLPAHVGEAAAAAFGGAGSGSSMAGGGVASGRSSSSSSGRGGPHSSSVVGGWLPARAICLQIRYSPPATDDDEDGESGKRAPAPLPPLAPLLPASGGAAAATGAAAPPPPLPEEHEHSCYELRWAEGALTLNSGAPGTTLSSAASPALATTVRSALLPSGKGEPLGGRWCQPVRLTGAQLVSLINICTDVAQQVPDLYGLQQPRLIVPTLTPLERLRVAAQGAAESAWRLVGLLALLAVPLAAAIKAGGGDLNAMMAAAATAPPPPATSRDGAAASAGNQGLPQVARSTPSASVGDGAPAPAPTAATRPPSAAAKATTAALAGATPAELVALCRRVEDRLDRRMWLEVTDTTAATGAAAAAPARSAAEAEGQEQEGPQAAPQPEFQLVLDRVSGAVLGCKPVNAAGMALNPEFPLTAELRGRKAAAALDKHLATLTRERIGRGKATPGSFQSQYRPVDFIEPSSLKQQPPPPQSAGDSSSAAAGSGGVVVLKLELRPAAEPGRRVVQGKGKRQREFAQAEAVARPWYDSDSLLRWMDAGVQLPSLGQEIASGLLAAEETQRQAFLDEYTRRVAPAAPAPAAAASGGGVVITIDNSAGAAAPASPEAAGAVAVGGGGAAAPAATAAAAAASAAGAGAGTAGEGRVLQPQELSEQQLQEALKQLFSVLGVPAGSVSIGTGTGPSAPKS</sequence>
<feature type="compositionally biased region" description="Low complexity" evidence="1">
    <location>
        <begin position="643"/>
        <end position="661"/>
    </location>
</feature>
<keyword evidence="3" id="KW-1185">Reference proteome</keyword>
<feature type="compositionally biased region" description="Low complexity" evidence="1">
    <location>
        <begin position="704"/>
        <end position="718"/>
    </location>
</feature>
<feature type="compositionally biased region" description="Low complexity" evidence="1">
    <location>
        <begin position="1087"/>
        <end position="1096"/>
    </location>
</feature>
<dbReference type="Proteomes" id="UP000650467">
    <property type="component" value="Unassembled WGS sequence"/>
</dbReference>
<evidence type="ECO:0000313" key="3">
    <source>
        <dbReference type="Proteomes" id="UP000650467"/>
    </source>
</evidence>
<feature type="region of interest" description="Disordered" evidence="1">
    <location>
        <begin position="536"/>
        <end position="590"/>
    </location>
</feature>
<reference evidence="2" key="1">
    <citation type="journal article" date="2020" name="bioRxiv">
        <title>Comparative genomics of Chlamydomonas.</title>
        <authorList>
            <person name="Craig R.J."/>
            <person name="Hasan A.R."/>
            <person name="Ness R.W."/>
            <person name="Keightley P.D."/>
        </authorList>
    </citation>
    <scope>NUCLEOTIDE SEQUENCE</scope>
    <source>
        <strain evidence="2">SAG 7.73</strain>
    </source>
</reference>
<feature type="region of interest" description="Disordered" evidence="1">
    <location>
        <begin position="678"/>
        <end position="729"/>
    </location>
</feature>
<feature type="compositionally biased region" description="Gly residues" evidence="1">
    <location>
        <begin position="630"/>
        <end position="642"/>
    </location>
</feature>
<protein>
    <submittedName>
        <fullName evidence="2">Uncharacterized protein</fullName>
    </submittedName>
</protein>
<feature type="region of interest" description="Disordered" evidence="1">
    <location>
        <begin position="630"/>
        <end position="661"/>
    </location>
</feature>
<name>A0A835TAN2_CHLIN</name>
<feature type="compositionally biased region" description="Low complexity" evidence="1">
    <location>
        <begin position="916"/>
        <end position="932"/>
    </location>
</feature>
<evidence type="ECO:0000256" key="1">
    <source>
        <dbReference type="SAM" id="MobiDB-lite"/>
    </source>
</evidence>
<evidence type="ECO:0000313" key="2">
    <source>
        <dbReference type="EMBL" id="KAG2441683.1"/>
    </source>
</evidence>
<accession>A0A835TAN2</accession>
<proteinExistence type="predicted"/>
<feature type="region of interest" description="Disordered" evidence="1">
    <location>
        <begin position="968"/>
        <end position="994"/>
    </location>
</feature>
<feature type="region of interest" description="Disordered" evidence="1">
    <location>
        <begin position="1075"/>
        <end position="1096"/>
    </location>
</feature>
<feature type="region of interest" description="Disordered" evidence="1">
    <location>
        <begin position="873"/>
        <end position="932"/>
    </location>
</feature>
<feature type="compositionally biased region" description="Low complexity" evidence="1">
    <location>
        <begin position="555"/>
        <end position="590"/>
    </location>
</feature>